<reference evidence="1" key="1">
    <citation type="submission" date="2018-02" db="EMBL/GenBank/DDBJ databases">
        <title>Rhizophora mucronata_Transcriptome.</title>
        <authorList>
            <person name="Meera S.P."/>
            <person name="Sreeshan A."/>
            <person name="Augustine A."/>
        </authorList>
    </citation>
    <scope>NUCLEOTIDE SEQUENCE</scope>
    <source>
        <tissue evidence="1">Leaf</tissue>
    </source>
</reference>
<dbReference type="PANTHER" id="PTHR31808:SF9">
    <property type="entry name" value="F21O3.2 PROTEIN"/>
    <property type="match status" value="1"/>
</dbReference>
<sequence length="395" mass="44257">MDYRLSTHKFLSLQFFPSTVQSCSSWSNLPSNFVALLGGKVVRPPAAVVVAKAGSSHCDASNSSSRFSLNTPLEPRSVAGKYLSSVFQNQKQFFHAAAADELKLLANERDEAISRMFLSAGSDEASLHKRIAQLKEEECQTAVEDVMYILILYRFSEVGVPLVPKLSRCAYNGRLEIWPSKVWELESIHSLEVLEMVREHVSALIGLRVNSSVTDNWATTEIQQLYLGQVYAASVFYGYFLKSVSLRHRLEQCLAVADQDIDLDNNTSFQFPGSLPCGFTHLFGLEGNLKSASSSSQDQSWQEWKCENFKCFMMGFDTEALESFAKPKSKEAVNLIEKHSRALFGDEMAGLVENDKVILTSFLSLRRLVLEAVAFGSFLWDTEEYVNSVFKLKVN</sequence>
<dbReference type="PROSITE" id="PS51257">
    <property type="entry name" value="PROKAR_LIPOPROTEIN"/>
    <property type="match status" value="1"/>
</dbReference>
<organism evidence="1">
    <name type="scientific">Rhizophora mucronata</name>
    <name type="common">Asiatic mangrove</name>
    <dbReference type="NCBI Taxonomy" id="61149"/>
    <lineage>
        <taxon>Eukaryota</taxon>
        <taxon>Viridiplantae</taxon>
        <taxon>Streptophyta</taxon>
        <taxon>Embryophyta</taxon>
        <taxon>Tracheophyta</taxon>
        <taxon>Spermatophyta</taxon>
        <taxon>Magnoliopsida</taxon>
        <taxon>eudicotyledons</taxon>
        <taxon>Gunneridae</taxon>
        <taxon>Pentapetalae</taxon>
        <taxon>rosids</taxon>
        <taxon>fabids</taxon>
        <taxon>Malpighiales</taxon>
        <taxon>Rhizophoraceae</taxon>
        <taxon>Rhizophora</taxon>
    </lineage>
</organism>
<dbReference type="AlphaFoldDB" id="A0A2P2JMK1"/>
<dbReference type="InterPro" id="IPR038925">
    <property type="entry name" value="At3g17800-like"/>
</dbReference>
<accession>A0A2P2JMK1</accession>
<dbReference type="EMBL" id="GGEC01014204">
    <property type="protein sequence ID" value="MBW94687.1"/>
    <property type="molecule type" value="Transcribed_RNA"/>
</dbReference>
<name>A0A2P2JMK1_RHIMU</name>
<evidence type="ECO:0000313" key="1">
    <source>
        <dbReference type="EMBL" id="MBW94687.1"/>
    </source>
</evidence>
<dbReference type="Pfam" id="PF05542">
    <property type="entry name" value="DUF760"/>
    <property type="match status" value="1"/>
</dbReference>
<dbReference type="InterPro" id="IPR008479">
    <property type="entry name" value="DUF760"/>
</dbReference>
<dbReference type="PANTHER" id="PTHR31808">
    <property type="entry name" value="EXPRESSED PROTEIN"/>
    <property type="match status" value="1"/>
</dbReference>
<protein>
    <submittedName>
        <fullName evidence="1">Uncharacterized protein</fullName>
    </submittedName>
</protein>
<proteinExistence type="predicted"/>